<dbReference type="KEGG" id="slau:SLA_1161"/>
<dbReference type="Proteomes" id="UP000217676">
    <property type="component" value="Chromosome"/>
</dbReference>
<keyword evidence="2" id="KW-1185">Reference proteome</keyword>
<dbReference type="EMBL" id="AP017424">
    <property type="protein sequence ID" value="BAU82104.1"/>
    <property type="molecule type" value="Genomic_DNA"/>
</dbReference>
<proteinExistence type="predicted"/>
<accession>A0A160NVS4</accession>
<name>A0A160NVS4_STRLU</name>
<reference evidence="1 2" key="1">
    <citation type="journal article" date="2016" name="Genome Announc.">
        <title>Complete Genome Sequence of Thiostrepton-Producing Streptomyces laurentii ATCC 31255.</title>
        <authorList>
            <person name="Doi K."/>
            <person name="Fujino Y."/>
            <person name="Nagayoshi Y."/>
            <person name="Ohshima T."/>
            <person name="Ogata S."/>
        </authorList>
    </citation>
    <scope>NUCLEOTIDE SEQUENCE [LARGE SCALE GENOMIC DNA]</scope>
    <source>
        <strain evidence="1 2">ATCC 31255</strain>
    </source>
</reference>
<organism evidence="1 2">
    <name type="scientific">Streptomyces laurentii</name>
    <dbReference type="NCBI Taxonomy" id="39478"/>
    <lineage>
        <taxon>Bacteria</taxon>
        <taxon>Bacillati</taxon>
        <taxon>Actinomycetota</taxon>
        <taxon>Actinomycetes</taxon>
        <taxon>Kitasatosporales</taxon>
        <taxon>Streptomycetaceae</taxon>
        <taxon>Streptomyces</taxon>
    </lineage>
</organism>
<sequence>MNAWGKFDQDAVLRARVALLASGRRTVREEVDAYRVLAQVSPKAYLPKLVRALQHLGFDDRFRDRPEIQWTLCEEALAAARAVDPAEPAREDLVHTSLAYAQRPLFALGRRAEGLALRAEMLAMDRAKAKRTGSSRVGGLPLWAAGVAEEGRHAEAAEAMAEWVAAIRPDGLRYGELAAGFVQWIGALDAAGRSGEALAAYGELVDVQRAGVGQGDVSLGDHLHTLIGHARMLDARERDERAAAAWQEALAVFMELAATGERTGWNDDRQVAYWAVLQSCSRVDGERATRAAPRPAAGARHQDWSADARRHYADSLDPLRDERDVLTPRAAEDPDRFLAELVRVHHTLTIRSAVLAGNRWYRLPERVCSLFDEGVELARRLHRHQSADGTRVLADRLVDRAAYRVVAREYAPALDDFREALHLLGKMRVS</sequence>
<evidence type="ECO:0000313" key="2">
    <source>
        <dbReference type="Proteomes" id="UP000217676"/>
    </source>
</evidence>
<dbReference type="AlphaFoldDB" id="A0A160NVS4"/>
<gene>
    <name evidence="1" type="ORF">SLA_1161</name>
</gene>
<protein>
    <submittedName>
        <fullName evidence="1">Uncharacterized protein</fullName>
    </submittedName>
</protein>
<evidence type="ECO:0000313" key="1">
    <source>
        <dbReference type="EMBL" id="BAU82104.1"/>
    </source>
</evidence>